<keyword evidence="3" id="KW-0378">Hydrolase</keyword>
<proteinExistence type="predicted"/>
<evidence type="ECO:0000256" key="1">
    <source>
        <dbReference type="SAM" id="SignalP"/>
    </source>
</evidence>
<gene>
    <name evidence="3" type="ORF">RchiOBHm_Chr1g0334471</name>
</gene>
<organism evidence="3 4">
    <name type="scientific">Rosa chinensis</name>
    <name type="common">China rose</name>
    <dbReference type="NCBI Taxonomy" id="74649"/>
    <lineage>
        <taxon>Eukaryota</taxon>
        <taxon>Viridiplantae</taxon>
        <taxon>Streptophyta</taxon>
        <taxon>Embryophyta</taxon>
        <taxon>Tracheophyta</taxon>
        <taxon>Spermatophyta</taxon>
        <taxon>Magnoliopsida</taxon>
        <taxon>eudicotyledons</taxon>
        <taxon>Gunneridae</taxon>
        <taxon>Pentapetalae</taxon>
        <taxon>rosids</taxon>
        <taxon>fabids</taxon>
        <taxon>Rosales</taxon>
        <taxon>Rosaceae</taxon>
        <taxon>Rosoideae</taxon>
        <taxon>Rosoideae incertae sedis</taxon>
        <taxon>Rosa</taxon>
    </lineage>
</organism>
<dbReference type="PANTHER" id="PTHR17630">
    <property type="entry name" value="DIENELACTONE HYDROLASE"/>
    <property type="match status" value="1"/>
</dbReference>
<keyword evidence="4" id="KW-1185">Reference proteome</keyword>
<dbReference type="GO" id="GO:0016787">
    <property type="term" value="F:hydrolase activity"/>
    <property type="evidence" value="ECO:0007669"/>
    <property type="project" value="UniProtKB-KW"/>
</dbReference>
<feature type="domain" description="Dienelactone hydrolase" evidence="2">
    <location>
        <begin position="51"/>
        <end position="294"/>
    </location>
</feature>
<keyword evidence="1" id="KW-0732">Signal</keyword>
<dbReference type="AlphaFoldDB" id="A0A2P6SCD3"/>
<dbReference type="OMA" id="RYNETDI"/>
<dbReference type="Proteomes" id="UP000238479">
    <property type="component" value="Chromosome 1"/>
</dbReference>
<name>A0A2P6SCD3_ROSCH</name>
<dbReference type="InterPro" id="IPR029058">
    <property type="entry name" value="AB_hydrolase_fold"/>
</dbReference>
<dbReference type="SUPFAM" id="SSF53474">
    <property type="entry name" value="alpha/beta-Hydrolases"/>
    <property type="match status" value="1"/>
</dbReference>
<comment type="caution">
    <text evidence="3">The sequence shown here is derived from an EMBL/GenBank/DDBJ whole genome shotgun (WGS) entry which is preliminary data.</text>
</comment>
<dbReference type="Gene3D" id="3.40.50.1820">
    <property type="entry name" value="alpha/beta hydrolase"/>
    <property type="match status" value="1"/>
</dbReference>
<reference evidence="3 4" key="1">
    <citation type="journal article" date="2018" name="Nat. Genet.">
        <title>The Rosa genome provides new insights in the design of modern roses.</title>
        <authorList>
            <person name="Bendahmane M."/>
        </authorList>
    </citation>
    <scope>NUCLEOTIDE SEQUENCE [LARGE SCALE GENOMIC DNA]</scope>
    <source>
        <strain evidence="4">cv. Old Blush</strain>
    </source>
</reference>
<accession>A0A2P6SCD3</accession>
<dbReference type="InterPro" id="IPR002925">
    <property type="entry name" value="Dienelactn_hydro"/>
</dbReference>
<protein>
    <submittedName>
        <fullName evidence="3">Putative alpha/Beta hydrolase</fullName>
    </submittedName>
</protein>
<dbReference type="Gramene" id="PRQ56319">
    <property type="protein sequence ID" value="PRQ56319"/>
    <property type="gene ID" value="RchiOBHm_Chr1g0334471"/>
</dbReference>
<evidence type="ECO:0000313" key="4">
    <source>
        <dbReference type="Proteomes" id="UP000238479"/>
    </source>
</evidence>
<sequence length="301" mass="33144">MLRMFTIVLHLVCVILCLQLQQGVSGHQCLEHPPNLNATSGAGTVIEVGGLKAYVTGPSNSELAIILASDIYGFEAPNLRKIADKVASNAGFNVVVPDFFYGDPYNPNNTQRNMTDWLRDHGTDKGFEDAKRVIAALKKKGVSGIGAAGFCWGGKVVAELSKGYYTEAAVLLHPSRVTLDDIKGTASLTQFTVEKTLTFKNIDILKVFCNRQSDLRQKELIKTPIAILAAQFDNGTAPELMKQFKEILSTNKIDNFVKIFPGVSHGWTVRYKDDNVTAVKSANEAHQDMLDWFITTYVQKT</sequence>
<evidence type="ECO:0000259" key="2">
    <source>
        <dbReference type="Pfam" id="PF01738"/>
    </source>
</evidence>
<evidence type="ECO:0000313" key="3">
    <source>
        <dbReference type="EMBL" id="PRQ56319.1"/>
    </source>
</evidence>
<feature type="chain" id="PRO_5015149899" evidence="1">
    <location>
        <begin position="27"/>
        <end position="301"/>
    </location>
</feature>
<feature type="signal peptide" evidence="1">
    <location>
        <begin position="1"/>
        <end position="26"/>
    </location>
</feature>
<dbReference type="Pfam" id="PF01738">
    <property type="entry name" value="DLH"/>
    <property type="match status" value="1"/>
</dbReference>
<dbReference type="EMBL" id="PDCK01000039">
    <property type="protein sequence ID" value="PRQ56319.1"/>
    <property type="molecule type" value="Genomic_DNA"/>
</dbReference>
<dbReference type="PANTHER" id="PTHR17630:SF104">
    <property type="entry name" value="DIENELACTONE HYDROLASE DOMAIN-CONTAINING PROTEIN"/>
    <property type="match status" value="1"/>
</dbReference>